<keyword evidence="1" id="KW-0812">Transmembrane</keyword>
<keyword evidence="1" id="KW-0472">Membrane</keyword>
<feature type="transmembrane region" description="Helical" evidence="1">
    <location>
        <begin position="51"/>
        <end position="71"/>
    </location>
</feature>
<organism evidence="2 3">
    <name type="scientific">Alteromonas macleodii</name>
    <name type="common">Pseudoalteromonas macleodii</name>
    <dbReference type="NCBI Taxonomy" id="28108"/>
    <lineage>
        <taxon>Bacteria</taxon>
        <taxon>Pseudomonadati</taxon>
        <taxon>Pseudomonadota</taxon>
        <taxon>Gammaproteobacteria</taxon>
        <taxon>Alteromonadales</taxon>
        <taxon>Alteromonadaceae</taxon>
        <taxon>Alteromonas/Salinimonas group</taxon>
        <taxon>Alteromonas</taxon>
    </lineage>
</organism>
<proteinExistence type="predicted"/>
<evidence type="ECO:0000256" key="1">
    <source>
        <dbReference type="SAM" id="Phobius"/>
    </source>
</evidence>
<dbReference type="RefSeq" id="WP_179982263.1">
    <property type="nucleotide sequence ID" value="NZ_LR812090.1"/>
</dbReference>
<sequence>MEELTVTWTKALRIWWSWFWRSMAYTLPVAFLFGFIVGISGQATNIDATTMAFITQLTGGLIGVFFAIFALKRVLAKSFNGYRIALVKTTDVSTSTVKA</sequence>
<evidence type="ECO:0000313" key="3">
    <source>
        <dbReference type="Proteomes" id="UP000509458"/>
    </source>
</evidence>
<accession>A0A6T9XWB2</accession>
<keyword evidence="1" id="KW-1133">Transmembrane helix</keyword>
<feature type="transmembrane region" description="Helical" evidence="1">
    <location>
        <begin position="18"/>
        <end position="39"/>
    </location>
</feature>
<reference evidence="2 3" key="1">
    <citation type="submission" date="2020-06" db="EMBL/GenBank/DDBJ databases">
        <authorList>
            <person name="Duchaud E."/>
        </authorList>
    </citation>
    <scope>NUCLEOTIDE SEQUENCE [LARGE SCALE GENOMIC DNA]</scope>
    <source>
        <strain evidence="2">Alteromonas fortis</strain>
    </source>
</reference>
<evidence type="ECO:0000313" key="2">
    <source>
        <dbReference type="EMBL" id="CAB9492568.1"/>
    </source>
</evidence>
<protein>
    <submittedName>
        <fullName evidence="2">Uncharacterized protein</fullName>
    </submittedName>
</protein>
<dbReference type="AlphaFoldDB" id="A0A6T9XWB2"/>
<name>A0A6T9XWB2_ALTMA</name>
<dbReference type="EMBL" id="LR812090">
    <property type="protein sequence ID" value="CAB9492568.1"/>
    <property type="molecule type" value="Genomic_DNA"/>
</dbReference>
<dbReference type="Proteomes" id="UP000509458">
    <property type="component" value="Chromosome"/>
</dbReference>
<gene>
    <name evidence="2" type="ORF">ALFOR1_10533</name>
</gene>